<evidence type="ECO:0000313" key="3">
    <source>
        <dbReference type="Proteomes" id="UP001595548"/>
    </source>
</evidence>
<evidence type="ECO:0000256" key="1">
    <source>
        <dbReference type="SAM" id="MobiDB-lite"/>
    </source>
</evidence>
<feature type="region of interest" description="Disordered" evidence="1">
    <location>
        <begin position="638"/>
        <end position="665"/>
    </location>
</feature>
<evidence type="ECO:0000313" key="2">
    <source>
        <dbReference type="EMBL" id="MFC3156508.1"/>
    </source>
</evidence>
<dbReference type="PROSITE" id="PS51257">
    <property type="entry name" value="PROKAR_LIPOPROTEIN"/>
    <property type="match status" value="1"/>
</dbReference>
<comment type="caution">
    <text evidence="2">The sequence shown here is derived from an EMBL/GenBank/DDBJ whole genome shotgun (WGS) entry which is preliminary data.</text>
</comment>
<proteinExistence type="predicted"/>
<dbReference type="RefSeq" id="WP_382417770.1">
    <property type="nucleotide sequence ID" value="NZ_AP031500.1"/>
</dbReference>
<feature type="region of interest" description="Disordered" evidence="1">
    <location>
        <begin position="349"/>
        <end position="380"/>
    </location>
</feature>
<dbReference type="Proteomes" id="UP001595548">
    <property type="component" value="Unassembled WGS sequence"/>
</dbReference>
<dbReference type="SUPFAM" id="SSF49373">
    <property type="entry name" value="Invasin/intimin cell-adhesion fragments"/>
    <property type="match status" value="1"/>
</dbReference>
<organism evidence="2 3">
    <name type="scientific">Gilvimarinus japonicus</name>
    <dbReference type="NCBI Taxonomy" id="1796469"/>
    <lineage>
        <taxon>Bacteria</taxon>
        <taxon>Pseudomonadati</taxon>
        <taxon>Pseudomonadota</taxon>
        <taxon>Gammaproteobacteria</taxon>
        <taxon>Cellvibrionales</taxon>
        <taxon>Cellvibrionaceae</taxon>
        <taxon>Gilvimarinus</taxon>
    </lineage>
</organism>
<keyword evidence="3" id="KW-1185">Reference proteome</keyword>
<gene>
    <name evidence="2" type="ORF">ACFOEB_14950</name>
</gene>
<dbReference type="EMBL" id="JBHRTL010000031">
    <property type="protein sequence ID" value="MFC3156508.1"/>
    <property type="molecule type" value="Genomic_DNA"/>
</dbReference>
<feature type="compositionally biased region" description="Polar residues" evidence="1">
    <location>
        <begin position="356"/>
        <end position="368"/>
    </location>
</feature>
<protein>
    <recommendedName>
        <fullName evidence="4">Big-1 domain-containing protein</fullName>
    </recommendedName>
</protein>
<accession>A0ABV7HUS1</accession>
<sequence>MRIQQLGSTTIKLTSALALCLGLAACGGGSSGSALDDYNGNGGGGDGDGDTSNELAQIGTGSGADFRPGEINVGIGDSELSAGGNTLLSVNVVNNGSLITDSVQVTFSSTCFANGEALFEPQAGLTCDADCPTNIVDTSNGQATIRYIANGCLGTDNIKATTTYGGSVISANGTVSIASDTVTSLSFIDASPSVITLKGSGGEETSALRFRVRGSTGAPIKDVGVDFSLSRTSGGLKLVNESSTSDVDGYVYTTVQSGSVPGPVQVTATTTETGISTQSSSLVLSTGLPDQNSFSMSASRLAPNSWNIDGVESEIIIRTADAFNNPAPIGTPIYFTTNGGAIEGECFIQPEEDSPNKSSGACSATWRSQDPKPETDEVTPGSPFPFLVDEENLTLICPNGQLAGHGSECRHGRLKVVATTLGNESFIDTNGNGLYDHEEDEFYTSTSPEGNTTKRAQNCLRNEPISGLASRPVSSGTSDARGCDDIGDPYIDHNFNGQYDKDEEIATIDDKFDASYTPANGLYNGLLCRQEDVDAGNCSREPVLVRADTTLVMSSYNLLRMPDGGLPGQPDEIVLGPNETVAFTMMVADQNGNGIPYGSSTEAYDETAFEMEVVVSPEGDWPESQEYGYVTVFVTSSDKPPSGAAGVSISRPSGDGEDNEGGITSTFLIPVRAEGFEVEE</sequence>
<feature type="region of interest" description="Disordered" evidence="1">
    <location>
        <begin position="41"/>
        <end position="64"/>
    </location>
</feature>
<evidence type="ECO:0008006" key="4">
    <source>
        <dbReference type="Google" id="ProtNLM"/>
    </source>
</evidence>
<name>A0ABV7HUS1_9GAMM</name>
<dbReference type="Gene3D" id="2.60.40.10">
    <property type="entry name" value="Immunoglobulins"/>
    <property type="match status" value="2"/>
</dbReference>
<reference evidence="3" key="1">
    <citation type="journal article" date="2019" name="Int. J. Syst. Evol. Microbiol.">
        <title>The Global Catalogue of Microorganisms (GCM) 10K type strain sequencing project: providing services to taxonomists for standard genome sequencing and annotation.</title>
        <authorList>
            <consortium name="The Broad Institute Genomics Platform"/>
            <consortium name="The Broad Institute Genome Sequencing Center for Infectious Disease"/>
            <person name="Wu L."/>
            <person name="Ma J."/>
        </authorList>
    </citation>
    <scope>NUCLEOTIDE SEQUENCE [LARGE SCALE GENOMIC DNA]</scope>
    <source>
        <strain evidence="3">KCTC 52141</strain>
    </source>
</reference>
<dbReference type="InterPro" id="IPR008964">
    <property type="entry name" value="Invasin/intimin_cell_adhesion"/>
</dbReference>
<dbReference type="InterPro" id="IPR013783">
    <property type="entry name" value="Ig-like_fold"/>
</dbReference>